<reference evidence="2 3" key="1">
    <citation type="submission" date="2018-05" db="EMBL/GenBank/DDBJ databases">
        <title>Genomic Encyclopedia of Type Strains, Phase IV (KMG-IV): sequencing the most valuable type-strain genomes for metagenomic binning, comparative biology and taxonomic classification.</title>
        <authorList>
            <person name="Goeker M."/>
        </authorList>
    </citation>
    <scope>NUCLEOTIDE SEQUENCE [LARGE SCALE GENOMIC DNA]</scope>
    <source>
        <strain evidence="2 3">DSM 16791</strain>
    </source>
</reference>
<dbReference type="InterPro" id="IPR032710">
    <property type="entry name" value="NTF2-like_dom_sf"/>
</dbReference>
<dbReference type="InterPro" id="IPR037401">
    <property type="entry name" value="SnoaL-like"/>
</dbReference>
<organism evidence="2 3">
    <name type="scientific">Hoeflea marina</name>
    <dbReference type="NCBI Taxonomy" id="274592"/>
    <lineage>
        <taxon>Bacteria</taxon>
        <taxon>Pseudomonadati</taxon>
        <taxon>Pseudomonadota</taxon>
        <taxon>Alphaproteobacteria</taxon>
        <taxon>Hyphomicrobiales</taxon>
        <taxon>Rhizobiaceae</taxon>
        <taxon>Hoeflea</taxon>
    </lineage>
</organism>
<dbReference type="Gene3D" id="3.10.450.50">
    <property type="match status" value="1"/>
</dbReference>
<dbReference type="SUPFAM" id="SSF54427">
    <property type="entry name" value="NTF2-like"/>
    <property type="match status" value="1"/>
</dbReference>
<sequence>MQDANHIAAAYIALWNETDAQNRQALMERDWTRDASYRDPLMAGSGPAEISGLVAAVHDRFPGFVFGLSGAADGFGDQVRFSWGLGPKGAEPLIRGTDFVTVRDGLIATVTGFLDQVPDAA</sequence>
<dbReference type="AlphaFoldDB" id="A0A317PPM9"/>
<evidence type="ECO:0000259" key="1">
    <source>
        <dbReference type="Pfam" id="PF12680"/>
    </source>
</evidence>
<evidence type="ECO:0000313" key="3">
    <source>
        <dbReference type="Proteomes" id="UP000246352"/>
    </source>
</evidence>
<name>A0A317PPM9_9HYPH</name>
<comment type="caution">
    <text evidence="2">The sequence shown here is derived from an EMBL/GenBank/DDBJ whole genome shotgun (WGS) entry which is preliminary data.</text>
</comment>
<protein>
    <submittedName>
        <fullName evidence="2">SnoaL-like protein</fullName>
    </submittedName>
</protein>
<dbReference type="EMBL" id="QGTR01000001">
    <property type="protein sequence ID" value="PWW03412.1"/>
    <property type="molecule type" value="Genomic_DNA"/>
</dbReference>
<proteinExistence type="predicted"/>
<keyword evidence="3" id="KW-1185">Reference proteome</keyword>
<feature type="domain" description="SnoaL-like" evidence="1">
    <location>
        <begin position="9"/>
        <end position="108"/>
    </location>
</feature>
<accession>A0A317PPM9</accession>
<gene>
    <name evidence="2" type="ORF">DFR52_10192</name>
</gene>
<dbReference type="Proteomes" id="UP000246352">
    <property type="component" value="Unassembled WGS sequence"/>
</dbReference>
<dbReference type="Pfam" id="PF12680">
    <property type="entry name" value="SnoaL_2"/>
    <property type="match status" value="1"/>
</dbReference>
<dbReference type="OrthoDB" id="9808719at2"/>
<dbReference type="RefSeq" id="WP_110029982.1">
    <property type="nucleotide sequence ID" value="NZ_QGTR01000001.1"/>
</dbReference>
<evidence type="ECO:0000313" key="2">
    <source>
        <dbReference type="EMBL" id="PWW03412.1"/>
    </source>
</evidence>